<dbReference type="InterPro" id="IPR002219">
    <property type="entry name" value="PKC_DAG/PE"/>
</dbReference>
<name>A0A9R1V8H6_LACSA</name>
<evidence type="ECO:0000259" key="4">
    <source>
        <dbReference type="PROSITE" id="PS50081"/>
    </source>
</evidence>
<dbReference type="InterPro" id="IPR053192">
    <property type="entry name" value="Vacuole_Formation_Reg"/>
</dbReference>
<protein>
    <recommendedName>
        <fullName evidence="4">Phorbol-ester/DAG-type domain-containing protein</fullName>
    </recommendedName>
</protein>
<keyword evidence="2" id="KW-0677">Repeat</keyword>
<feature type="domain" description="Phorbol-ester/DAG-type" evidence="4">
    <location>
        <begin position="169"/>
        <end position="223"/>
    </location>
</feature>
<accession>A0A9R1V8H6</accession>
<evidence type="ECO:0000256" key="1">
    <source>
        <dbReference type="ARBA" id="ARBA00022723"/>
    </source>
</evidence>
<dbReference type="PANTHER" id="PTHR32410:SF216">
    <property type="entry name" value="PHORBOL-ESTER_DAG-TYPE DOMAIN-CONTAINING PROTEIN"/>
    <property type="match status" value="1"/>
</dbReference>
<dbReference type="PANTHER" id="PTHR32410">
    <property type="entry name" value="CYSTEINE/HISTIDINE-RICH C1 DOMAIN FAMILY PROTEIN"/>
    <property type="match status" value="1"/>
</dbReference>
<dbReference type="SMART" id="SM00109">
    <property type="entry name" value="C1"/>
    <property type="match status" value="2"/>
</dbReference>
<dbReference type="Pfam" id="PF03107">
    <property type="entry name" value="C1_2"/>
    <property type="match status" value="2"/>
</dbReference>
<comment type="caution">
    <text evidence="5">The sequence shown here is derived from an EMBL/GenBank/DDBJ whole genome shotgun (WGS) entry which is preliminary data.</text>
</comment>
<keyword evidence="3" id="KW-0862">Zinc</keyword>
<dbReference type="Proteomes" id="UP000235145">
    <property type="component" value="Unassembled WGS sequence"/>
</dbReference>
<evidence type="ECO:0000256" key="2">
    <source>
        <dbReference type="ARBA" id="ARBA00022737"/>
    </source>
</evidence>
<evidence type="ECO:0000313" key="6">
    <source>
        <dbReference type="Proteomes" id="UP000235145"/>
    </source>
</evidence>
<dbReference type="SUPFAM" id="SSF57889">
    <property type="entry name" value="Cysteine-rich domain"/>
    <property type="match status" value="2"/>
</dbReference>
<keyword evidence="1" id="KW-0479">Metal-binding</keyword>
<dbReference type="EMBL" id="NBSK02000006">
    <property type="protein sequence ID" value="KAJ0200223.1"/>
    <property type="molecule type" value="Genomic_DNA"/>
</dbReference>
<dbReference type="AlphaFoldDB" id="A0A9R1V8H6"/>
<gene>
    <name evidence="5" type="ORF">LSAT_V11C600329110</name>
</gene>
<dbReference type="Gene3D" id="3.30.60.20">
    <property type="match status" value="2"/>
</dbReference>
<dbReference type="PROSITE" id="PS50081">
    <property type="entry name" value="ZF_DAG_PE_2"/>
    <property type="match status" value="1"/>
</dbReference>
<organism evidence="5 6">
    <name type="scientific">Lactuca sativa</name>
    <name type="common">Garden lettuce</name>
    <dbReference type="NCBI Taxonomy" id="4236"/>
    <lineage>
        <taxon>Eukaryota</taxon>
        <taxon>Viridiplantae</taxon>
        <taxon>Streptophyta</taxon>
        <taxon>Embryophyta</taxon>
        <taxon>Tracheophyta</taxon>
        <taxon>Spermatophyta</taxon>
        <taxon>Magnoliopsida</taxon>
        <taxon>eudicotyledons</taxon>
        <taxon>Gunneridae</taxon>
        <taxon>Pentapetalae</taxon>
        <taxon>asterids</taxon>
        <taxon>campanulids</taxon>
        <taxon>Asterales</taxon>
        <taxon>Asteraceae</taxon>
        <taxon>Cichorioideae</taxon>
        <taxon>Cichorieae</taxon>
        <taxon>Lactucinae</taxon>
        <taxon>Lactuca</taxon>
    </lineage>
</organism>
<reference evidence="5 6" key="1">
    <citation type="journal article" date="2017" name="Nat. Commun.">
        <title>Genome assembly with in vitro proximity ligation data and whole-genome triplication in lettuce.</title>
        <authorList>
            <person name="Reyes-Chin-Wo S."/>
            <person name="Wang Z."/>
            <person name="Yang X."/>
            <person name="Kozik A."/>
            <person name="Arikit S."/>
            <person name="Song C."/>
            <person name="Xia L."/>
            <person name="Froenicke L."/>
            <person name="Lavelle D.O."/>
            <person name="Truco M.J."/>
            <person name="Xia R."/>
            <person name="Zhu S."/>
            <person name="Xu C."/>
            <person name="Xu H."/>
            <person name="Xu X."/>
            <person name="Cox K."/>
            <person name="Korf I."/>
            <person name="Meyers B.C."/>
            <person name="Michelmore R.W."/>
        </authorList>
    </citation>
    <scope>NUCLEOTIDE SEQUENCE [LARGE SCALE GENOMIC DNA]</scope>
    <source>
        <strain evidence="6">cv. Salinas</strain>
        <tissue evidence="5">Seedlings</tissue>
    </source>
</reference>
<proteinExistence type="predicted"/>
<dbReference type="GO" id="GO:0046872">
    <property type="term" value="F:metal ion binding"/>
    <property type="evidence" value="ECO:0007669"/>
    <property type="project" value="UniProtKB-KW"/>
</dbReference>
<dbReference type="InterPro" id="IPR046349">
    <property type="entry name" value="C1-like_sf"/>
</dbReference>
<dbReference type="CDD" id="cd00029">
    <property type="entry name" value="C1"/>
    <property type="match status" value="1"/>
</dbReference>
<dbReference type="InterPro" id="IPR004146">
    <property type="entry name" value="DC1"/>
</dbReference>
<keyword evidence="6" id="KW-1185">Reference proteome</keyword>
<evidence type="ECO:0000313" key="5">
    <source>
        <dbReference type="EMBL" id="KAJ0200223.1"/>
    </source>
</evidence>
<sequence length="311" mass="35657">MEEINHFILMVVIKKPQVIGCNACDKPISSGFAYACTKCRYVLHKACAQLPPTFNDPSIYHHPLTLTDMKNKDSRSRQCDVCRIRKTPGVFSYIFIKDNKYTFAACIDCCVAIISLKAEADAIKEEAKIKDEGLFYECDSCDFWIHKTCASLASTIHLPHHPNHPLVLVYSLSEKFFNFPYYCEICNEYILRNEWLYQCANCRYFAHIKCALHAEIPSTATVCGFRDDDDVKGLLHFPMSNAFTDPLKLLHFEKMSRSHHHPLILTVEAQANNMSCSSDLIEMDVHSLSINTVSNYLSNYNIHFTQIIRFT</sequence>
<evidence type="ECO:0000256" key="3">
    <source>
        <dbReference type="ARBA" id="ARBA00022833"/>
    </source>
</evidence>